<evidence type="ECO:0000256" key="2">
    <source>
        <dbReference type="ARBA" id="ARBA00022692"/>
    </source>
</evidence>
<evidence type="ECO:0000256" key="5">
    <source>
        <dbReference type="ARBA" id="ARBA00023157"/>
    </source>
</evidence>
<keyword evidence="8" id="KW-1185">Reference proteome</keyword>
<evidence type="ECO:0000256" key="3">
    <source>
        <dbReference type="ARBA" id="ARBA00022989"/>
    </source>
</evidence>
<dbReference type="Proteomes" id="UP001159428">
    <property type="component" value="Unassembled WGS sequence"/>
</dbReference>
<dbReference type="GO" id="GO:0005886">
    <property type="term" value="C:plasma membrane"/>
    <property type="evidence" value="ECO:0007669"/>
    <property type="project" value="TreeGrafter"/>
</dbReference>
<protein>
    <recommendedName>
        <fullName evidence="6">GAIN-B domain-containing protein</fullName>
    </recommendedName>
</protein>
<accession>A0AAU9XWV5</accession>
<evidence type="ECO:0000256" key="1">
    <source>
        <dbReference type="ARBA" id="ARBA00004370"/>
    </source>
</evidence>
<evidence type="ECO:0000256" key="4">
    <source>
        <dbReference type="ARBA" id="ARBA00023136"/>
    </source>
</evidence>
<dbReference type="PROSITE" id="PS50221">
    <property type="entry name" value="GAIN_B"/>
    <property type="match status" value="1"/>
</dbReference>
<evidence type="ECO:0000313" key="7">
    <source>
        <dbReference type="EMBL" id="CAH3160164.1"/>
    </source>
</evidence>
<comment type="caution">
    <text evidence="7">The sequence shown here is derived from an EMBL/GenBank/DDBJ whole genome shotgun (WGS) entry which is preliminary data.</text>
</comment>
<reference evidence="7 8" key="1">
    <citation type="submission" date="2022-05" db="EMBL/GenBank/DDBJ databases">
        <authorList>
            <consortium name="Genoscope - CEA"/>
            <person name="William W."/>
        </authorList>
    </citation>
    <scope>NUCLEOTIDE SEQUENCE [LARGE SCALE GENOMIC DNA]</scope>
</reference>
<comment type="subcellular location">
    <subcellularLocation>
        <location evidence="1">Membrane</location>
    </subcellularLocation>
</comment>
<dbReference type="AlphaFoldDB" id="A0AAU9XWV5"/>
<keyword evidence="3" id="KW-1133">Transmembrane helix</keyword>
<feature type="domain" description="GAIN-B" evidence="6">
    <location>
        <begin position="1"/>
        <end position="113"/>
    </location>
</feature>
<dbReference type="InterPro" id="IPR000203">
    <property type="entry name" value="GPS"/>
</dbReference>
<dbReference type="PANTHER" id="PTHR12011:SF347">
    <property type="entry name" value="FI21270P1-RELATED"/>
    <property type="match status" value="1"/>
</dbReference>
<dbReference type="Pfam" id="PF01825">
    <property type="entry name" value="GPS"/>
    <property type="match status" value="1"/>
</dbReference>
<name>A0AAU9XWV5_9CNID</name>
<dbReference type="InterPro" id="IPR057244">
    <property type="entry name" value="GAIN_B"/>
</dbReference>
<keyword evidence="4" id="KW-0472">Membrane</keyword>
<keyword evidence="2" id="KW-0812">Transmembrane</keyword>
<evidence type="ECO:0000259" key="6">
    <source>
        <dbReference type="PROSITE" id="PS50221"/>
    </source>
</evidence>
<dbReference type="SMART" id="SM00303">
    <property type="entry name" value="GPS"/>
    <property type="match status" value="1"/>
</dbReference>
<organism evidence="7 8">
    <name type="scientific">Pocillopora meandrina</name>
    <dbReference type="NCBI Taxonomy" id="46732"/>
    <lineage>
        <taxon>Eukaryota</taxon>
        <taxon>Metazoa</taxon>
        <taxon>Cnidaria</taxon>
        <taxon>Anthozoa</taxon>
        <taxon>Hexacorallia</taxon>
        <taxon>Scleractinia</taxon>
        <taxon>Astrocoeniina</taxon>
        <taxon>Pocilloporidae</taxon>
        <taxon>Pocillopora</taxon>
    </lineage>
</organism>
<gene>
    <name evidence="7" type="ORF">PMEA_00032261</name>
</gene>
<proteinExistence type="predicted"/>
<evidence type="ECO:0000313" key="8">
    <source>
        <dbReference type="Proteomes" id="UP001159428"/>
    </source>
</evidence>
<dbReference type="EMBL" id="CALNXJ010000074">
    <property type="protein sequence ID" value="CAH3160164.1"/>
    <property type="molecule type" value="Genomic_DNA"/>
</dbReference>
<sequence>MLIACVYKDLHDLLLTDQALRIETDNHRYINSRIMAVTMDPKPETLQENVILKFKNLKILTAEKRCTFWSGLNKSFLEEGCYVVTSKSNSDETICSCNHLTHFAVLMDYDTHRGGRNNSENYHLRGTEPFHRRDTFNINTLFFAHSSLSTSLLNSTECFCVPWSWTDHLPRRKDSPVASPSAACVTIAALMQYFSMAAFC</sequence>
<dbReference type="InterPro" id="IPR046338">
    <property type="entry name" value="GAIN_dom_sf"/>
</dbReference>
<dbReference type="PANTHER" id="PTHR12011">
    <property type="entry name" value="ADHESION G-PROTEIN COUPLED RECEPTOR"/>
    <property type="match status" value="1"/>
</dbReference>
<keyword evidence="5" id="KW-1015">Disulfide bond</keyword>
<dbReference type="Gene3D" id="2.60.220.50">
    <property type="match status" value="1"/>
</dbReference>